<dbReference type="PANTHER" id="PTHR33164:SF43">
    <property type="entry name" value="HTH-TYPE TRANSCRIPTIONAL REPRESSOR YETL"/>
    <property type="match status" value="1"/>
</dbReference>
<dbReference type="InterPro" id="IPR036390">
    <property type="entry name" value="WH_DNA-bd_sf"/>
</dbReference>
<dbReference type="InterPro" id="IPR036388">
    <property type="entry name" value="WH-like_DNA-bd_sf"/>
</dbReference>
<feature type="domain" description="HTH marR-type" evidence="1">
    <location>
        <begin position="1"/>
        <end position="112"/>
    </location>
</feature>
<dbReference type="GO" id="GO:0003677">
    <property type="term" value="F:DNA binding"/>
    <property type="evidence" value="ECO:0007669"/>
    <property type="project" value="UniProtKB-KW"/>
</dbReference>
<accession>A0AAE4CAJ5</accession>
<evidence type="ECO:0000313" key="2">
    <source>
        <dbReference type="EMBL" id="MDR7277661.1"/>
    </source>
</evidence>
<dbReference type="Proteomes" id="UP001183643">
    <property type="component" value="Unassembled WGS sequence"/>
</dbReference>
<keyword evidence="2" id="KW-0238">DNA-binding</keyword>
<dbReference type="SUPFAM" id="SSF46785">
    <property type="entry name" value="Winged helix' DNA-binding domain"/>
    <property type="match status" value="1"/>
</dbReference>
<dbReference type="GO" id="GO:0006950">
    <property type="term" value="P:response to stress"/>
    <property type="evidence" value="ECO:0007669"/>
    <property type="project" value="TreeGrafter"/>
</dbReference>
<gene>
    <name evidence="2" type="ORF">J2S41_004439</name>
</gene>
<evidence type="ECO:0000259" key="1">
    <source>
        <dbReference type="PROSITE" id="PS50995"/>
    </source>
</evidence>
<dbReference type="EMBL" id="JAVDYB010000001">
    <property type="protein sequence ID" value="MDR7277661.1"/>
    <property type="molecule type" value="Genomic_DNA"/>
</dbReference>
<dbReference type="PANTHER" id="PTHR33164">
    <property type="entry name" value="TRANSCRIPTIONAL REGULATOR, MARR FAMILY"/>
    <property type="match status" value="1"/>
</dbReference>
<protein>
    <submittedName>
        <fullName evidence="2">DNA-binding MarR family transcriptional regulator</fullName>
    </submittedName>
</protein>
<dbReference type="Pfam" id="PF12802">
    <property type="entry name" value="MarR_2"/>
    <property type="match status" value="1"/>
</dbReference>
<proteinExistence type="predicted"/>
<dbReference type="SMART" id="SM00347">
    <property type="entry name" value="HTH_MARR"/>
    <property type="match status" value="1"/>
</dbReference>
<dbReference type="InterPro" id="IPR039422">
    <property type="entry name" value="MarR/SlyA-like"/>
</dbReference>
<keyword evidence="3" id="KW-1185">Reference proteome</keyword>
<sequence length="122" mass="13304">MLREEGFTWNHFDALLLVCVTRGIETRRIAAETGVAKATLTAAIRTLIARGLVYRIPAEHDRRTIVLVPTDAGMRLAKRLHTAVDDAQTSILAGSGLPSGDLIAALLRELARRGRHHATTNT</sequence>
<evidence type="ECO:0000313" key="3">
    <source>
        <dbReference type="Proteomes" id="UP001183643"/>
    </source>
</evidence>
<dbReference type="RefSeq" id="WP_310370087.1">
    <property type="nucleotide sequence ID" value="NZ_JAVDYB010000001.1"/>
</dbReference>
<dbReference type="Gene3D" id="1.10.10.10">
    <property type="entry name" value="Winged helix-like DNA-binding domain superfamily/Winged helix DNA-binding domain"/>
    <property type="match status" value="1"/>
</dbReference>
<dbReference type="InterPro" id="IPR000835">
    <property type="entry name" value="HTH_MarR-typ"/>
</dbReference>
<dbReference type="AlphaFoldDB" id="A0AAE4CAJ5"/>
<dbReference type="GO" id="GO:0003700">
    <property type="term" value="F:DNA-binding transcription factor activity"/>
    <property type="evidence" value="ECO:0007669"/>
    <property type="project" value="InterPro"/>
</dbReference>
<dbReference type="PROSITE" id="PS50995">
    <property type="entry name" value="HTH_MARR_2"/>
    <property type="match status" value="1"/>
</dbReference>
<name>A0AAE4CAJ5_9ACTN</name>
<comment type="caution">
    <text evidence="2">The sequence shown here is derived from an EMBL/GenBank/DDBJ whole genome shotgun (WGS) entry which is preliminary data.</text>
</comment>
<reference evidence="2" key="1">
    <citation type="submission" date="2023-07" db="EMBL/GenBank/DDBJ databases">
        <title>Sequencing the genomes of 1000 actinobacteria strains.</title>
        <authorList>
            <person name="Klenk H.-P."/>
        </authorList>
    </citation>
    <scope>NUCLEOTIDE SEQUENCE</scope>
    <source>
        <strain evidence="2">DSM 44707</strain>
    </source>
</reference>
<organism evidence="2 3">
    <name type="scientific">Catenuloplanes atrovinosus</name>
    <dbReference type="NCBI Taxonomy" id="137266"/>
    <lineage>
        <taxon>Bacteria</taxon>
        <taxon>Bacillati</taxon>
        <taxon>Actinomycetota</taxon>
        <taxon>Actinomycetes</taxon>
        <taxon>Micromonosporales</taxon>
        <taxon>Micromonosporaceae</taxon>
        <taxon>Catenuloplanes</taxon>
    </lineage>
</organism>